<proteinExistence type="inferred from homology"/>
<feature type="region of interest" description="Disordered" evidence="2">
    <location>
        <begin position="1"/>
        <end position="23"/>
    </location>
</feature>
<dbReference type="InterPro" id="IPR013320">
    <property type="entry name" value="ConA-like_dom_sf"/>
</dbReference>
<dbReference type="GO" id="GO:0005975">
    <property type="term" value="P:carbohydrate metabolic process"/>
    <property type="evidence" value="ECO:0007669"/>
    <property type="project" value="InterPro"/>
</dbReference>
<comment type="similarity">
    <text evidence="1">Belongs to the glycosyl hydrolase 16 family.</text>
</comment>
<evidence type="ECO:0000256" key="2">
    <source>
        <dbReference type="SAM" id="MobiDB-lite"/>
    </source>
</evidence>
<comment type="caution">
    <text evidence="4">The sequence shown here is derived from an EMBL/GenBank/DDBJ whole genome shotgun (WGS) entry which is preliminary data.</text>
</comment>
<dbReference type="AlphaFoldDB" id="A0A2T0PS67"/>
<dbReference type="SUPFAM" id="SSF49899">
    <property type="entry name" value="Concanavalin A-like lectins/glucanases"/>
    <property type="match status" value="1"/>
</dbReference>
<gene>
    <name evidence="4" type="ORF">CLV72_11433</name>
</gene>
<dbReference type="Pfam" id="PF00722">
    <property type="entry name" value="Glyco_hydro_16"/>
    <property type="match status" value="1"/>
</dbReference>
<evidence type="ECO:0000313" key="4">
    <source>
        <dbReference type="EMBL" id="PRX91751.1"/>
    </source>
</evidence>
<sequence length="337" mass="35970">MRSLRLYPSDPRPHRAAPADAPAPARRRRGAWWKFAATSVVLASAFSLTPATGAADSGQVAPADAPAPSPGWTRMWSDDFTAAAGSPIASENWFHDIGHNYPGGPANWGTGEIAYHTDSTQNVYQDGSGNLAIRPLRDAAGNWTSGRIETQRTDFRPPPGGSVAVSARLQLPNGGQGYWPAFWMLGAPFRGNYHNWPGIGEIDIMENVNGQNLTHGVLHCDVAPGGACNEFNGIGNSYDLGAPGGQAGFHTYTMVWSDDPQELRWYVDGNHFHTVTPAQIGQDVWDRAFGSHGFFIILNVAIGGGWPGLPDGTTVSGSPLLVDYVTVDTHPDSGVTP</sequence>
<dbReference type="InterPro" id="IPR000757">
    <property type="entry name" value="Beta-glucanase-like"/>
</dbReference>
<dbReference type="OrthoDB" id="9809583at2"/>
<evidence type="ECO:0000256" key="1">
    <source>
        <dbReference type="ARBA" id="ARBA00006865"/>
    </source>
</evidence>
<reference evidence="4 5" key="1">
    <citation type="submission" date="2018-03" db="EMBL/GenBank/DDBJ databases">
        <title>Genomic Encyclopedia of Archaeal and Bacterial Type Strains, Phase II (KMG-II): from individual species to whole genera.</title>
        <authorList>
            <person name="Goeker M."/>
        </authorList>
    </citation>
    <scope>NUCLEOTIDE SEQUENCE [LARGE SCALE GENOMIC DNA]</scope>
    <source>
        <strain evidence="4 5">DSM 45601</strain>
    </source>
</reference>
<evidence type="ECO:0000313" key="5">
    <source>
        <dbReference type="Proteomes" id="UP000237846"/>
    </source>
</evidence>
<dbReference type="InterPro" id="IPR050546">
    <property type="entry name" value="Glycosyl_Hydrlase_16"/>
</dbReference>
<dbReference type="EMBL" id="PVZC01000014">
    <property type="protein sequence ID" value="PRX91751.1"/>
    <property type="molecule type" value="Genomic_DNA"/>
</dbReference>
<keyword evidence="5" id="KW-1185">Reference proteome</keyword>
<evidence type="ECO:0000259" key="3">
    <source>
        <dbReference type="PROSITE" id="PS51762"/>
    </source>
</evidence>
<dbReference type="Proteomes" id="UP000237846">
    <property type="component" value="Unassembled WGS sequence"/>
</dbReference>
<name>A0A2T0PS67_9ACTN</name>
<dbReference type="PANTHER" id="PTHR10963">
    <property type="entry name" value="GLYCOSYL HYDROLASE-RELATED"/>
    <property type="match status" value="1"/>
</dbReference>
<dbReference type="CDD" id="cd02182">
    <property type="entry name" value="GH16_Strep_laminarinase_like"/>
    <property type="match status" value="1"/>
</dbReference>
<dbReference type="PROSITE" id="PS51762">
    <property type="entry name" value="GH16_2"/>
    <property type="match status" value="1"/>
</dbReference>
<dbReference type="GO" id="GO:0004553">
    <property type="term" value="F:hydrolase activity, hydrolyzing O-glycosyl compounds"/>
    <property type="evidence" value="ECO:0007669"/>
    <property type="project" value="InterPro"/>
</dbReference>
<organism evidence="4 5">
    <name type="scientific">Allonocardiopsis opalescens</name>
    <dbReference type="NCBI Taxonomy" id="1144618"/>
    <lineage>
        <taxon>Bacteria</taxon>
        <taxon>Bacillati</taxon>
        <taxon>Actinomycetota</taxon>
        <taxon>Actinomycetes</taxon>
        <taxon>Streptosporangiales</taxon>
        <taxon>Allonocardiopsis</taxon>
    </lineage>
</organism>
<dbReference type="PANTHER" id="PTHR10963:SF55">
    <property type="entry name" value="GLYCOSIDE HYDROLASE FAMILY 16 PROTEIN"/>
    <property type="match status" value="1"/>
</dbReference>
<dbReference type="RefSeq" id="WP_106253681.1">
    <property type="nucleotide sequence ID" value="NZ_PVZC01000014.1"/>
</dbReference>
<dbReference type="Gene3D" id="2.60.120.200">
    <property type="match status" value="1"/>
</dbReference>
<protein>
    <submittedName>
        <fullName evidence="4">Beta-glucanase (GH16 family)</fullName>
    </submittedName>
</protein>
<accession>A0A2T0PS67</accession>
<feature type="domain" description="GH16" evidence="3">
    <location>
        <begin position="62"/>
        <end position="333"/>
    </location>
</feature>